<sequence length="37" mass="4674">MEICYFFLGRRFLCKRKQYKKDRNIIQLFSKRKCIAK</sequence>
<organism evidence="1">
    <name type="scientific">Podoviridae sp. ctsNK10</name>
    <dbReference type="NCBI Taxonomy" id="2826582"/>
    <lineage>
        <taxon>Viruses</taxon>
        <taxon>Duplodnaviria</taxon>
        <taxon>Heunggongvirae</taxon>
        <taxon>Uroviricota</taxon>
        <taxon>Caudoviricetes</taxon>
    </lineage>
</organism>
<name>A0A8S5NKI2_9CAUD</name>
<evidence type="ECO:0000313" key="1">
    <source>
        <dbReference type="EMBL" id="DAD95246.1"/>
    </source>
</evidence>
<protein>
    <submittedName>
        <fullName evidence="1">Uncharacterized protein</fullName>
    </submittedName>
</protein>
<dbReference type="EMBL" id="BK015191">
    <property type="protein sequence ID" value="DAD95246.1"/>
    <property type="molecule type" value="Genomic_DNA"/>
</dbReference>
<accession>A0A8S5NKI2</accession>
<reference evidence="1" key="1">
    <citation type="journal article" date="2021" name="Proc. Natl. Acad. Sci. U.S.A.">
        <title>A Catalog of Tens of Thousands of Viruses from Human Metagenomes Reveals Hidden Associations with Chronic Diseases.</title>
        <authorList>
            <person name="Tisza M.J."/>
            <person name="Buck C.B."/>
        </authorList>
    </citation>
    <scope>NUCLEOTIDE SEQUENCE</scope>
    <source>
        <strain evidence="1">CtsNK10</strain>
    </source>
</reference>
<proteinExistence type="predicted"/>